<dbReference type="EMBL" id="CP010429">
    <property type="protein sequence ID" value="AKD54943.1"/>
    <property type="molecule type" value="Genomic_DNA"/>
</dbReference>
<gene>
    <name evidence="1" type="ORF">SD10_08545</name>
</gene>
<dbReference type="AlphaFoldDB" id="A0A0E3ZV63"/>
<reference evidence="1 2" key="1">
    <citation type="journal article" date="2014" name="Curr. Microbiol.">
        <title>Spirosoma radiotolerans sp. nov., a gamma-radiation-resistant bacterium isolated from gamma ray-irradiated soil.</title>
        <authorList>
            <person name="Lee J.J."/>
            <person name="Srinivasan S."/>
            <person name="Lim S."/>
            <person name="Joe M."/>
            <person name="Im S."/>
            <person name="Bae S.I."/>
            <person name="Park K.R."/>
            <person name="Han J.H."/>
            <person name="Park S.H."/>
            <person name="Joo B.M."/>
            <person name="Park S.J."/>
            <person name="Kim M.K."/>
        </authorList>
    </citation>
    <scope>NUCLEOTIDE SEQUENCE [LARGE SCALE GENOMIC DNA]</scope>
    <source>
        <strain evidence="1 2">DG5A</strain>
    </source>
</reference>
<evidence type="ECO:0000313" key="2">
    <source>
        <dbReference type="Proteomes" id="UP000033054"/>
    </source>
</evidence>
<dbReference type="KEGG" id="srd:SD10_08545"/>
<name>A0A0E3ZV63_9BACT</name>
<protein>
    <submittedName>
        <fullName evidence="1">Uncharacterized protein</fullName>
    </submittedName>
</protein>
<proteinExistence type="predicted"/>
<organism evidence="1 2">
    <name type="scientific">Spirosoma radiotolerans</name>
    <dbReference type="NCBI Taxonomy" id="1379870"/>
    <lineage>
        <taxon>Bacteria</taxon>
        <taxon>Pseudomonadati</taxon>
        <taxon>Bacteroidota</taxon>
        <taxon>Cytophagia</taxon>
        <taxon>Cytophagales</taxon>
        <taxon>Cytophagaceae</taxon>
        <taxon>Spirosoma</taxon>
    </lineage>
</organism>
<keyword evidence="2" id="KW-1185">Reference proteome</keyword>
<sequence>MKKTSTMKIEEKLEKWKDESLFGERSYEKLAHSLYKGEALYLIKMDAVLTVEQNTKHIKKHKLFQTRVQGQIDNETLNKSADEYICQQILTQLETEFFNEYNSFIEEEVAKIASL</sequence>
<dbReference type="PATRIC" id="fig|1379870.5.peg.1867"/>
<evidence type="ECO:0000313" key="1">
    <source>
        <dbReference type="EMBL" id="AKD54943.1"/>
    </source>
</evidence>
<dbReference type="HOGENOM" id="CLU_2107469_0_0_10"/>
<dbReference type="Proteomes" id="UP000033054">
    <property type="component" value="Chromosome"/>
</dbReference>
<accession>A0A0E3ZV63</accession>